<dbReference type="GO" id="GO:0022857">
    <property type="term" value="F:transmembrane transporter activity"/>
    <property type="evidence" value="ECO:0007669"/>
    <property type="project" value="InterPro"/>
</dbReference>
<organism evidence="9 10">
    <name type="scientific">Bacillus manliponensis</name>
    <dbReference type="NCBI Taxonomy" id="574376"/>
    <lineage>
        <taxon>Bacteria</taxon>
        <taxon>Bacillati</taxon>
        <taxon>Bacillota</taxon>
        <taxon>Bacilli</taxon>
        <taxon>Bacillales</taxon>
        <taxon>Bacillaceae</taxon>
        <taxon>Bacillus</taxon>
        <taxon>Bacillus cereus group</taxon>
    </lineage>
</organism>
<dbReference type="InterPro" id="IPR020846">
    <property type="entry name" value="MFS_dom"/>
</dbReference>
<evidence type="ECO:0000256" key="7">
    <source>
        <dbReference type="SAM" id="Phobius"/>
    </source>
</evidence>
<comment type="caution">
    <text evidence="9">The sequence shown here is derived from an EMBL/GenBank/DDBJ whole genome shotgun (WGS) entry which is preliminary data.</text>
</comment>
<dbReference type="OrthoDB" id="3613552at2"/>
<dbReference type="InterPro" id="IPR036259">
    <property type="entry name" value="MFS_trans_sf"/>
</dbReference>
<dbReference type="PROSITE" id="PS50850">
    <property type="entry name" value="MFS"/>
    <property type="match status" value="1"/>
</dbReference>
<keyword evidence="2" id="KW-0813">Transport</keyword>
<name>A0A073K6C5_9BACI</name>
<evidence type="ECO:0000256" key="2">
    <source>
        <dbReference type="ARBA" id="ARBA00022448"/>
    </source>
</evidence>
<sequence length="417" mass="46037">MEELQQKEVATPQEEVSVPLLKNTNFLFLWTATLCSSFALAFFTFSQTWYIAKTLNLEASLGIVFVALSVPRLIFMIVGGAIADKFPKKNIMFYSNIVRALLVSAILTWFIVGDVTLYTFALFALFFGLADAFFWSADGSILPELVEKHQLTQANSLTHMSNQASVILGPVLGGILIKFSNYETIFSITILLLILAAILVQKIQMTLQQEKKEEKSMFTSIKEGILYVKESPFLSTFLICSAFLNLFLIGPMQVGFPLFVKNVLHGDSLHFSYLEAAVGSGMAVGAVIVGLRNISRRRGLFCIVMMLLSGMFFFILNFSTELWHALLAGACYGMTIAMAIVPLMAMIQSTVKEEMMGRVMSLLMLTSMGFIPLSYAFTSLALAAGLPIVTIMKSGAIAVIVFVLFVAIRVPVVRKFD</sequence>
<evidence type="ECO:0000313" key="9">
    <source>
        <dbReference type="EMBL" id="KEK17828.1"/>
    </source>
</evidence>
<feature type="domain" description="Major facilitator superfamily (MFS) profile" evidence="8">
    <location>
        <begin position="25"/>
        <end position="417"/>
    </location>
</feature>
<keyword evidence="3" id="KW-1003">Cell membrane</keyword>
<gene>
    <name evidence="9" type="ORF">BAMA_10755</name>
</gene>
<proteinExistence type="predicted"/>
<dbReference type="CDD" id="cd06173">
    <property type="entry name" value="MFS_MefA_like"/>
    <property type="match status" value="1"/>
</dbReference>
<feature type="transmembrane region" description="Helical" evidence="7">
    <location>
        <begin position="185"/>
        <end position="203"/>
    </location>
</feature>
<dbReference type="eggNOG" id="COG2814">
    <property type="taxonomic scope" value="Bacteria"/>
</dbReference>
<feature type="transmembrane region" description="Helical" evidence="7">
    <location>
        <begin position="359"/>
        <end position="378"/>
    </location>
</feature>
<comment type="subcellular location">
    <subcellularLocation>
        <location evidence="1">Cell membrane</location>
        <topology evidence="1">Multi-pass membrane protein</topology>
    </subcellularLocation>
</comment>
<evidence type="ECO:0000259" key="8">
    <source>
        <dbReference type="PROSITE" id="PS50850"/>
    </source>
</evidence>
<keyword evidence="6 7" id="KW-0472">Membrane</keyword>
<dbReference type="Pfam" id="PF07690">
    <property type="entry name" value="MFS_1"/>
    <property type="match status" value="1"/>
</dbReference>
<evidence type="ECO:0000256" key="3">
    <source>
        <dbReference type="ARBA" id="ARBA00022475"/>
    </source>
</evidence>
<dbReference type="AlphaFoldDB" id="A0A073K6C5"/>
<dbReference type="RefSeq" id="WP_034642361.1">
    <property type="nucleotide sequence ID" value="NZ_CBCSJC010000022.1"/>
</dbReference>
<dbReference type="SUPFAM" id="SSF103473">
    <property type="entry name" value="MFS general substrate transporter"/>
    <property type="match status" value="1"/>
</dbReference>
<accession>A0A073K6C5</accession>
<dbReference type="Proteomes" id="UP000027822">
    <property type="component" value="Unassembled WGS sequence"/>
</dbReference>
<reference evidence="9 10" key="1">
    <citation type="submission" date="2014-06" db="EMBL/GenBank/DDBJ databases">
        <title>Draft genome sequence of Bacillus manliponensis JCM 15802 (MCCC 1A00708).</title>
        <authorList>
            <person name="Lai Q."/>
            <person name="Liu Y."/>
            <person name="Shao Z."/>
        </authorList>
    </citation>
    <scope>NUCLEOTIDE SEQUENCE [LARGE SCALE GENOMIC DNA]</scope>
    <source>
        <strain evidence="9 10">JCM 15802</strain>
    </source>
</reference>
<feature type="transmembrane region" description="Helical" evidence="7">
    <location>
        <begin position="224"/>
        <end position="250"/>
    </location>
</feature>
<evidence type="ECO:0000256" key="5">
    <source>
        <dbReference type="ARBA" id="ARBA00022989"/>
    </source>
</evidence>
<dbReference type="InterPro" id="IPR011701">
    <property type="entry name" value="MFS"/>
</dbReference>
<dbReference type="EMBL" id="JOTN01000021">
    <property type="protein sequence ID" value="KEK17828.1"/>
    <property type="molecule type" value="Genomic_DNA"/>
</dbReference>
<evidence type="ECO:0000313" key="10">
    <source>
        <dbReference type="Proteomes" id="UP000027822"/>
    </source>
</evidence>
<dbReference type="STRING" id="574376.BAMA_10755"/>
<feature type="transmembrane region" description="Helical" evidence="7">
    <location>
        <begin position="27"/>
        <end position="47"/>
    </location>
</feature>
<keyword evidence="4 7" id="KW-0812">Transmembrane</keyword>
<feature type="transmembrane region" description="Helical" evidence="7">
    <location>
        <begin position="298"/>
        <end position="316"/>
    </location>
</feature>
<feature type="transmembrane region" description="Helical" evidence="7">
    <location>
        <begin position="270"/>
        <end position="291"/>
    </location>
</feature>
<feature type="transmembrane region" description="Helical" evidence="7">
    <location>
        <begin position="322"/>
        <end position="347"/>
    </location>
</feature>
<evidence type="ECO:0000256" key="4">
    <source>
        <dbReference type="ARBA" id="ARBA00022692"/>
    </source>
</evidence>
<evidence type="ECO:0000256" key="6">
    <source>
        <dbReference type="ARBA" id="ARBA00023136"/>
    </source>
</evidence>
<keyword evidence="5 7" id="KW-1133">Transmembrane helix</keyword>
<dbReference type="PANTHER" id="PTHR43266:SF9">
    <property type="entry name" value="PERMEASE, MAJOR FACILITATOR SUPERFAMILY-RELATED"/>
    <property type="match status" value="1"/>
</dbReference>
<feature type="transmembrane region" description="Helical" evidence="7">
    <location>
        <begin position="59"/>
        <end position="79"/>
    </location>
</feature>
<feature type="transmembrane region" description="Helical" evidence="7">
    <location>
        <begin position="384"/>
        <end position="408"/>
    </location>
</feature>
<keyword evidence="10" id="KW-1185">Reference proteome</keyword>
<protein>
    <submittedName>
        <fullName evidence="9">Macrolide transporter</fullName>
    </submittedName>
</protein>
<evidence type="ECO:0000256" key="1">
    <source>
        <dbReference type="ARBA" id="ARBA00004651"/>
    </source>
</evidence>
<dbReference type="GO" id="GO:0005886">
    <property type="term" value="C:plasma membrane"/>
    <property type="evidence" value="ECO:0007669"/>
    <property type="project" value="UniProtKB-SubCell"/>
</dbReference>
<dbReference type="PANTHER" id="PTHR43266">
    <property type="entry name" value="MACROLIDE-EFFLUX PROTEIN"/>
    <property type="match status" value="1"/>
</dbReference>
<dbReference type="Gene3D" id="1.20.1250.20">
    <property type="entry name" value="MFS general substrate transporter like domains"/>
    <property type="match status" value="1"/>
</dbReference>